<evidence type="ECO:0000313" key="3">
    <source>
        <dbReference type="Proteomes" id="UP000198211"/>
    </source>
</evidence>
<keyword evidence="3" id="KW-1185">Reference proteome</keyword>
<accession>A0A225UM16</accession>
<feature type="region of interest" description="Disordered" evidence="1">
    <location>
        <begin position="174"/>
        <end position="238"/>
    </location>
</feature>
<evidence type="ECO:0000313" key="2">
    <source>
        <dbReference type="EMBL" id="OWY94023.1"/>
    </source>
</evidence>
<evidence type="ECO:0000256" key="1">
    <source>
        <dbReference type="SAM" id="MobiDB-lite"/>
    </source>
</evidence>
<comment type="caution">
    <text evidence="2">The sequence shown here is derived from an EMBL/GenBank/DDBJ whole genome shotgun (WGS) entry which is preliminary data.</text>
</comment>
<gene>
    <name evidence="2" type="ORF">PHMEG_00036368</name>
</gene>
<reference evidence="3" key="1">
    <citation type="submission" date="2017-03" db="EMBL/GenBank/DDBJ databases">
        <title>Phytopthora megakarya and P. palmivora, two closely related causual agents of cacao black pod achieved similar genome size and gene model numbers by different mechanisms.</title>
        <authorList>
            <person name="Ali S."/>
            <person name="Shao J."/>
            <person name="Larry D.J."/>
            <person name="Kronmiller B."/>
            <person name="Shen D."/>
            <person name="Strem M.D."/>
            <person name="Melnick R.L."/>
            <person name="Guiltinan M.J."/>
            <person name="Tyler B.M."/>
            <person name="Meinhardt L.W."/>
            <person name="Bailey B.A."/>
        </authorList>
    </citation>
    <scope>NUCLEOTIDE SEQUENCE [LARGE SCALE GENOMIC DNA]</scope>
    <source>
        <strain evidence="3">zdho120</strain>
    </source>
</reference>
<dbReference type="Proteomes" id="UP000198211">
    <property type="component" value="Unassembled WGS sequence"/>
</dbReference>
<evidence type="ECO:0008006" key="4">
    <source>
        <dbReference type="Google" id="ProtNLM"/>
    </source>
</evidence>
<proteinExistence type="predicted"/>
<feature type="compositionally biased region" description="Acidic residues" evidence="1">
    <location>
        <begin position="13"/>
        <end position="29"/>
    </location>
</feature>
<feature type="compositionally biased region" description="Acidic residues" evidence="1">
    <location>
        <begin position="221"/>
        <end position="233"/>
    </location>
</feature>
<protein>
    <recommendedName>
        <fullName evidence="4">Eukaryotic/viral aspartic protease</fullName>
    </recommendedName>
</protein>
<dbReference type="EMBL" id="NBNE01015038">
    <property type="protein sequence ID" value="OWY94023.1"/>
    <property type="molecule type" value="Genomic_DNA"/>
</dbReference>
<feature type="region of interest" description="Disordered" evidence="1">
    <location>
        <begin position="1"/>
        <end position="36"/>
    </location>
</feature>
<dbReference type="AlphaFoldDB" id="A0A225UM16"/>
<organism evidence="2 3">
    <name type="scientific">Phytophthora megakarya</name>
    <dbReference type="NCBI Taxonomy" id="4795"/>
    <lineage>
        <taxon>Eukaryota</taxon>
        <taxon>Sar</taxon>
        <taxon>Stramenopiles</taxon>
        <taxon>Oomycota</taxon>
        <taxon>Peronosporomycetes</taxon>
        <taxon>Peronosporales</taxon>
        <taxon>Peronosporaceae</taxon>
        <taxon>Phytophthora</taxon>
    </lineage>
</organism>
<sequence length="251" mass="27868">MTPITERSVSFDDSVDYSDAKEDDEDDYLEEKTPVSELSEGVVVSVDRIAGVKALARNFAEELVEVAGPAMDSDDDGSDGTVWMNLEGELVVPIDSTSTRLVAQDTVMVLRAMGCEPQRFPSDAALDDWAPADAGTALRKWKKKLRLIPRKFHYLKPRSSRTISTGVFGSKGSPYMNDSHMVTPRSVSRQGRVVKENEASRPTPNTYEGLAHQPGRRYDLNEDSSDDGNDLLDVDSREGHLTEEWHDKFAN</sequence>
<name>A0A225UM16_9STRA</name>